<protein>
    <recommendedName>
        <fullName evidence="7">MYND-type domain-containing protein</fullName>
    </recommendedName>
</protein>
<feature type="domain" description="MYND-type" evidence="7">
    <location>
        <begin position="1081"/>
        <end position="1126"/>
    </location>
</feature>
<reference evidence="8" key="1">
    <citation type="journal article" date="2020" name="bioRxiv">
        <title>Comparative genomics of Chlamydomonas.</title>
        <authorList>
            <person name="Craig R.J."/>
            <person name="Hasan A.R."/>
            <person name="Ness R.W."/>
            <person name="Keightley P.D."/>
        </authorList>
    </citation>
    <scope>NUCLEOTIDE SEQUENCE</scope>
    <source>
        <strain evidence="8">CCAP 11/70</strain>
    </source>
</reference>
<dbReference type="EMBL" id="JAEHOE010000047">
    <property type="protein sequence ID" value="KAG2492133.1"/>
    <property type="molecule type" value="Genomic_DNA"/>
</dbReference>
<feature type="compositionally biased region" description="Gly residues" evidence="5">
    <location>
        <begin position="430"/>
        <end position="484"/>
    </location>
</feature>
<feature type="region of interest" description="Disordered" evidence="5">
    <location>
        <begin position="751"/>
        <end position="777"/>
    </location>
</feature>
<evidence type="ECO:0000313" key="9">
    <source>
        <dbReference type="Proteomes" id="UP000612055"/>
    </source>
</evidence>
<dbReference type="GO" id="GO:0008270">
    <property type="term" value="F:zinc ion binding"/>
    <property type="evidence" value="ECO:0007669"/>
    <property type="project" value="UniProtKB-KW"/>
</dbReference>
<dbReference type="Pfam" id="PF01753">
    <property type="entry name" value="zf-MYND"/>
    <property type="match status" value="1"/>
</dbReference>
<dbReference type="SUPFAM" id="SSF144232">
    <property type="entry name" value="HIT/MYND zinc finger-like"/>
    <property type="match status" value="1"/>
</dbReference>
<dbReference type="InterPro" id="IPR002893">
    <property type="entry name" value="Znf_MYND"/>
</dbReference>
<feature type="signal peptide" evidence="6">
    <location>
        <begin position="1"/>
        <end position="16"/>
    </location>
</feature>
<dbReference type="AlphaFoldDB" id="A0A836BYB5"/>
<evidence type="ECO:0000259" key="7">
    <source>
        <dbReference type="PROSITE" id="PS50865"/>
    </source>
</evidence>
<feature type="compositionally biased region" description="Gly residues" evidence="5">
    <location>
        <begin position="232"/>
        <end position="255"/>
    </location>
</feature>
<feature type="chain" id="PRO_5032590474" description="MYND-type domain-containing protein" evidence="6">
    <location>
        <begin position="17"/>
        <end position="1141"/>
    </location>
</feature>
<keyword evidence="1" id="KW-0479">Metal-binding</keyword>
<gene>
    <name evidence="8" type="ORF">HYH03_009624</name>
</gene>
<evidence type="ECO:0000256" key="6">
    <source>
        <dbReference type="SAM" id="SignalP"/>
    </source>
</evidence>
<organism evidence="8 9">
    <name type="scientific">Edaphochlamys debaryana</name>
    <dbReference type="NCBI Taxonomy" id="47281"/>
    <lineage>
        <taxon>Eukaryota</taxon>
        <taxon>Viridiplantae</taxon>
        <taxon>Chlorophyta</taxon>
        <taxon>core chlorophytes</taxon>
        <taxon>Chlorophyceae</taxon>
        <taxon>CS clade</taxon>
        <taxon>Chlamydomonadales</taxon>
        <taxon>Chlamydomonadales incertae sedis</taxon>
        <taxon>Edaphochlamys</taxon>
    </lineage>
</organism>
<accession>A0A836BYB5</accession>
<sequence>MLVLAFDLLGFLVVACRLLPGISQQSPGAAQKQLFEQLCTDRVLQAVASALSKLKDKVWPLLAARATADTSAASGPSPAIPPAALSSTGEMGTRAALNSACEVLLQSSKFVALLMHRTPGLIGTTTSNAPSTESIRLLRCVLDSNVIPISCSAYLSAPVVPLEKPPGKLNGDAEALGVALENLGKSINLCATMGLVNGAFGMGMRVIAKAPPVLDLVRAAADRTVELEVWTAGGGGGGSGPGGGSGSSPGGGCGDSGTVASDGPSNGGSSGVGSGGGLVASYARYPGGGWPRMQPGFHRLSVEAGGIEPWDTFLFLKVLTNIYGPDDSTTSLGLKLEPAEATSLALRLARARALIESSQDEPGEEGEGAADAGRAAELWRLHHGRLPHWVDGLMAHKSWMEDRRKRQDLTLLAKLVEDAFAQPPPSPAGAAGGAANAGGAEGSGAAAGGGGSNASGGGSGSGASGGSSGGGGSSSGAGSSGGSSGAVSGAVSGGGSGGGSGDGVLRAVLMPAALEAQATAAGVLLRYARAATPDGPERTHQALSMMVNLTQASMPGVGPGLTSGVKKLLAGGYIATSHIVATGFFQGFDRLRDRLNAWMEGLGHGPDEGSTALARHAHHEAAKRLAGAGLLRSLDSFLRLVLSYEREFGPRHQVQPFNTVSLVFGLGPMASSVLKCSLAGSGSDSGSGSGGRGGADDTAATGSVGSLLEERFSVPQPLPPLPWSPTRDLGVWVTCAKLMRRAVWDAERGEEPVAGGAEGGGGGQGGASQPWRPPALPSALISSAVTGALGQHGLSVCLREHLRRSPSGSASDASAGSGVCAWPEDSPAALAEAVALVARFGLPCAALRIQSTVAALKTEGHEQPSTSSSGPAEPLAGLSGAITSAESASEAVMEAATVLPASELLAAQPLRALWAVAAVLEAAAAATPEEQAAVQAADRCPRLSESLATAAAAVCAAVAEAAQADATLEPVARALLHPSPSGVGGLGVGGVASWHPAAAAALAQLEAVGEAAEPGAEDGSSSVAGALAALAHAVGSELSGPERWEELQRDRREVAAALSASVLRPPGRRLYPPSVLRLCGHAGCSTWDGEHEGRLKLRRCGGCGVERYCGPECQRAAWREGHSAVCAGRAAARVASRSGNE</sequence>
<keyword evidence="6" id="KW-0732">Signal</keyword>
<dbReference type="Gene3D" id="6.10.140.2220">
    <property type="match status" value="1"/>
</dbReference>
<comment type="caution">
    <text evidence="8">The sequence shown here is derived from an EMBL/GenBank/DDBJ whole genome shotgun (WGS) entry which is preliminary data.</text>
</comment>
<dbReference type="PROSITE" id="PS50865">
    <property type="entry name" value="ZF_MYND_2"/>
    <property type="match status" value="1"/>
</dbReference>
<feature type="compositionally biased region" description="Gly residues" evidence="5">
    <location>
        <begin position="756"/>
        <end position="766"/>
    </location>
</feature>
<dbReference type="Proteomes" id="UP000612055">
    <property type="component" value="Unassembled WGS sequence"/>
</dbReference>
<feature type="region of interest" description="Disordered" evidence="5">
    <location>
        <begin position="420"/>
        <end position="496"/>
    </location>
</feature>
<evidence type="ECO:0000313" key="8">
    <source>
        <dbReference type="EMBL" id="KAG2492133.1"/>
    </source>
</evidence>
<proteinExistence type="predicted"/>
<dbReference type="OrthoDB" id="265717at2759"/>
<feature type="region of interest" description="Disordered" evidence="5">
    <location>
        <begin position="858"/>
        <end position="877"/>
    </location>
</feature>
<evidence type="ECO:0000256" key="1">
    <source>
        <dbReference type="ARBA" id="ARBA00022723"/>
    </source>
</evidence>
<evidence type="ECO:0000256" key="4">
    <source>
        <dbReference type="PROSITE-ProRule" id="PRU00134"/>
    </source>
</evidence>
<evidence type="ECO:0000256" key="2">
    <source>
        <dbReference type="ARBA" id="ARBA00022771"/>
    </source>
</evidence>
<name>A0A836BYB5_9CHLO</name>
<evidence type="ECO:0000256" key="5">
    <source>
        <dbReference type="SAM" id="MobiDB-lite"/>
    </source>
</evidence>
<keyword evidence="2 4" id="KW-0863">Zinc-finger</keyword>
<feature type="region of interest" description="Disordered" evidence="5">
    <location>
        <begin position="231"/>
        <end position="273"/>
    </location>
</feature>
<keyword evidence="3" id="KW-0862">Zinc</keyword>
<feature type="region of interest" description="Disordered" evidence="5">
    <location>
        <begin position="681"/>
        <end position="701"/>
    </location>
</feature>
<keyword evidence="9" id="KW-1185">Reference proteome</keyword>
<evidence type="ECO:0000256" key="3">
    <source>
        <dbReference type="ARBA" id="ARBA00022833"/>
    </source>
</evidence>
<feature type="compositionally biased region" description="Gly residues" evidence="5">
    <location>
        <begin position="683"/>
        <end position="693"/>
    </location>
</feature>